<proteinExistence type="predicted"/>
<feature type="signal peptide" evidence="1">
    <location>
        <begin position="1"/>
        <end position="31"/>
    </location>
</feature>
<evidence type="ECO:0000313" key="3">
    <source>
        <dbReference type="Proteomes" id="UP000182160"/>
    </source>
</evidence>
<dbReference type="AlphaFoldDB" id="A0A1H8IVA6"/>
<accession>A0A1H8IVA6</accession>
<dbReference type="Proteomes" id="UP000182160">
    <property type="component" value="Unassembled WGS sequence"/>
</dbReference>
<protein>
    <recommendedName>
        <fullName evidence="4">Outer membrane protein beta-barrel domain-containing protein</fullName>
    </recommendedName>
</protein>
<sequence length="253" mass="26793">MLFERLARIRSIAAAGLLCAATCLASSGVQAGPRDWSGQVTLYGWGAGVLGDFRPLPGAPRLSFDNSFSDVLEDLDAAFFMTTLARRGDLVLFSDLTYSSSSRSGRVPPGIAASGKLTMRSATLAAGKRVQAGPQTTLDLLGGARFWSIDGLVSVPLVGVSVARKANFADPILALRTNTQLSPRWSLLAYLDAGGFGVGSDLTWQAAVTANYKVSDQVYLSVGWRHLYVDYSDNGADFDGSMTGPLIGATLRF</sequence>
<keyword evidence="1" id="KW-0732">Signal</keyword>
<dbReference type="RefSeq" id="WP_074788188.1">
    <property type="nucleotide sequence ID" value="NZ_FOBO01000025.1"/>
</dbReference>
<gene>
    <name evidence="2" type="ORF">SAMN04488077_12533</name>
</gene>
<reference evidence="2 3" key="1">
    <citation type="submission" date="2016-10" db="EMBL/GenBank/DDBJ databases">
        <authorList>
            <person name="de Groot N.N."/>
        </authorList>
    </citation>
    <scope>NUCLEOTIDE SEQUENCE [LARGE SCALE GENOMIC DNA]</scope>
    <source>
        <strain evidence="2 3">DSM 11457</strain>
    </source>
</reference>
<organism evidence="2 3">
    <name type="scientific">Roseovarius tolerans</name>
    <dbReference type="NCBI Taxonomy" id="74031"/>
    <lineage>
        <taxon>Bacteria</taxon>
        <taxon>Pseudomonadati</taxon>
        <taxon>Pseudomonadota</taxon>
        <taxon>Alphaproteobacteria</taxon>
        <taxon>Rhodobacterales</taxon>
        <taxon>Roseobacteraceae</taxon>
        <taxon>Roseovarius</taxon>
    </lineage>
</organism>
<evidence type="ECO:0008006" key="4">
    <source>
        <dbReference type="Google" id="ProtNLM"/>
    </source>
</evidence>
<evidence type="ECO:0000313" key="2">
    <source>
        <dbReference type="EMBL" id="SEN71956.1"/>
    </source>
</evidence>
<dbReference type="EMBL" id="FOBO01000025">
    <property type="protein sequence ID" value="SEN71956.1"/>
    <property type="molecule type" value="Genomic_DNA"/>
</dbReference>
<name>A0A1H8IVA6_9RHOB</name>
<feature type="chain" id="PRO_5010374477" description="Outer membrane protein beta-barrel domain-containing protein" evidence="1">
    <location>
        <begin position="32"/>
        <end position="253"/>
    </location>
</feature>
<evidence type="ECO:0000256" key="1">
    <source>
        <dbReference type="SAM" id="SignalP"/>
    </source>
</evidence>